<name>A0ABN6YVZ5_9FIRM</name>
<gene>
    <name evidence="1" type="ORF">Lac1_14030</name>
</gene>
<proteinExistence type="predicted"/>
<sequence>MYEVTIFFSEKEMALLLEKDGLECTEREEAYYKSLGFQVDASKNRITLIRYGITNTDQETVIRRLNTIIKQANLMYHFFS</sequence>
<keyword evidence="2" id="KW-1185">Reference proteome</keyword>
<dbReference type="EMBL" id="AP027742">
    <property type="protein sequence ID" value="BDZ77220.1"/>
    <property type="molecule type" value="Genomic_DNA"/>
</dbReference>
<dbReference type="Proteomes" id="UP001305815">
    <property type="component" value="Chromosome"/>
</dbReference>
<evidence type="ECO:0000313" key="2">
    <source>
        <dbReference type="Proteomes" id="UP001305815"/>
    </source>
</evidence>
<protein>
    <submittedName>
        <fullName evidence="1">Uncharacterized protein</fullName>
    </submittedName>
</protein>
<dbReference type="RefSeq" id="WP_316266867.1">
    <property type="nucleotide sequence ID" value="NZ_AP027742.1"/>
</dbReference>
<organism evidence="1 2">
    <name type="scientific">Claveliimonas bilis</name>
    <dbReference type="NCBI Taxonomy" id="3028070"/>
    <lineage>
        <taxon>Bacteria</taxon>
        <taxon>Bacillati</taxon>
        <taxon>Bacillota</taxon>
        <taxon>Clostridia</taxon>
        <taxon>Lachnospirales</taxon>
        <taxon>Lachnospiraceae</taxon>
        <taxon>Claveliimonas</taxon>
    </lineage>
</organism>
<reference evidence="2" key="1">
    <citation type="journal article" date="2023" name="Int. J. Syst. Evol. Microbiol.">
        <title>Claveliimonas bilis gen. nov., sp. nov., deoxycholic acid-producing bacteria isolated from human faeces, and reclassification of Sellimonas monacensis Zenner et al. 2021 as Claveliimonas monacensis comb. nov.</title>
        <authorList>
            <person name="Hisatomi A."/>
            <person name="Kastawa N.W.E.P.G."/>
            <person name="Song I."/>
            <person name="Ohkuma M."/>
            <person name="Fukiya S."/>
            <person name="Sakamoto M."/>
        </authorList>
    </citation>
    <scope>NUCLEOTIDE SEQUENCE [LARGE SCALE GENOMIC DNA]</scope>
    <source>
        <strain evidence="2">12BBH14</strain>
    </source>
</reference>
<accession>A0ABN6YVZ5</accession>
<evidence type="ECO:0000313" key="1">
    <source>
        <dbReference type="EMBL" id="BDZ77220.1"/>
    </source>
</evidence>